<sequence>MKYKIENDGLEYLTKKYDIDFDSIIDHIKDKKYDKVAIQVPDGFKLHSLDIADMISVNTGAEVYIWGGSTYGACDIPTGLEKFGVKAIIQFGHARFRADERRNNGNK</sequence>
<accession>D6GWV1</accession>
<gene>
    <name evidence="1" type="ORF">BJBARM5_0977</name>
</gene>
<dbReference type="PANTHER" id="PTHR10762">
    <property type="entry name" value="DIPHTHAMIDE BIOSYNTHESIS PROTEIN"/>
    <property type="match status" value="1"/>
</dbReference>
<dbReference type="Gene3D" id="3.40.50.11840">
    <property type="entry name" value="Diphthamide synthesis DPH1/DPH2 domain 1"/>
    <property type="match status" value="1"/>
</dbReference>
<evidence type="ECO:0000313" key="1">
    <source>
        <dbReference type="EMBL" id="EFD92305.1"/>
    </source>
</evidence>
<name>D6GWV1_PARA5</name>
<protein>
    <submittedName>
        <fullName evidence="1">Diphthamide synthase subunit DPH2-like protein</fullName>
    </submittedName>
</protein>
<dbReference type="GO" id="GO:0017183">
    <property type="term" value="P:protein histidyl modification to diphthamide"/>
    <property type="evidence" value="ECO:0007669"/>
    <property type="project" value="InterPro"/>
</dbReference>
<dbReference type="Proteomes" id="UP000009376">
    <property type="component" value="Unassembled WGS sequence"/>
</dbReference>
<dbReference type="InterPro" id="IPR042263">
    <property type="entry name" value="DPH1/DPH2_1"/>
</dbReference>
<dbReference type="EMBL" id="GG745610">
    <property type="protein sequence ID" value="EFD92305.1"/>
    <property type="molecule type" value="Genomic_DNA"/>
</dbReference>
<dbReference type="NCBIfam" id="TIGR00322">
    <property type="entry name" value="diphth2_R"/>
    <property type="match status" value="1"/>
</dbReference>
<dbReference type="AlphaFoldDB" id="D6GWV1"/>
<proteinExistence type="predicted"/>
<dbReference type="InterPro" id="IPR016435">
    <property type="entry name" value="DPH1/DPH2"/>
</dbReference>
<evidence type="ECO:0000313" key="2">
    <source>
        <dbReference type="Proteomes" id="UP000009376"/>
    </source>
</evidence>
<organism evidence="1 2">
    <name type="scientific">Candidatus Parvarchaeum acidophilus ARMAN-5</name>
    <dbReference type="NCBI Taxonomy" id="662762"/>
    <lineage>
        <taxon>Archaea</taxon>
        <taxon>Candidatus Parvarchaeota</taxon>
        <taxon>Candidatus Parvarchaeum</taxon>
    </lineage>
</organism>
<dbReference type="PANTHER" id="PTHR10762:SF1">
    <property type="entry name" value="2-(3-AMINO-3-CARBOXYPROPYL)HISTIDINE SYNTHASE SUBUNIT 1"/>
    <property type="match status" value="1"/>
</dbReference>
<dbReference type="GO" id="GO:0090560">
    <property type="term" value="F:2-(3-amino-3-carboxypropyl)histidine synthase activity"/>
    <property type="evidence" value="ECO:0007669"/>
    <property type="project" value="InterPro"/>
</dbReference>
<reference evidence="1 2" key="1">
    <citation type="journal article" date="2010" name="Proc. Natl. Acad. Sci. U.S.A.">
        <title>Enigmatic, ultrasmall, uncultivated Archaea.</title>
        <authorList>
            <person name="Baker B.J."/>
            <person name="Comolli L.R."/>
            <person name="Dick G.J."/>
            <person name="Hauser L.J."/>
            <person name="Hyatt D."/>
            <person name="Dill B.D."/>
            <person name="Land M.L."/>
            <person name="Verberkmoes N.C."/>
            <person name="Hettich R.L."/>
            <person name="Banfield J.F."/>
        </authorList>
    </citation>
    <scope>NUCLEOTIDE SEQUENCE [LARGE SCALE GENOMIC DNA]</scope>
</reference>
<dbReference type="Pfam" id="PF01866">
    <property type="entry name" value="Diphthamide_syn"/>
    <property type="match status" value="1"/>
</dbReference>